<keyword evidence="3" id="KW-1185">Reference proteome</keyword>
<organism evidence="2 3">
    <name type="scientific">Ginsengibacter hankyongi</name>
    <dbReference type="NCBI Taxonomy" id="2607284"/>
    <lineage>
        <taxon>Bacteria</taxon>
        <taxon>Pseudomonadati</taxon>
        <taxon>Bacteroidota</taxon>
        <taxon>Chitinophagia</taxon>
        <taxon>Chitinophagales</taxon>
        <taxon>Chitinophagaceae</taxon>
        <taxon>Ginsengibacter</taxon>
    </lineage>
</organism>
<accession>A0A5J5IP65</accession>
<sequence>MKLIVVNLFFLPALFISIISFAQVPADSTSTDSVLLKQVEQQMQASATEQPAPTQTRSSLTFNPDIGVIGDFQSSYVSRAKKNFDMYLNETEVSLQAVVDPYIRADFFLTFGRDPLTGKYGAAVEEGYLTTLSLPAKLQLKVGKFREAVGRINPTHPHALPFIDLPNAYVNLFGEEGLNDEGASLSWLMPTKAFYQELIFQTTSGFSESPAFTRSEGNHLVYLAHLKNFFTLSDNATLELGLTGISGPNDSSRTTNIAAGDLTYKWKPVQLNTYHSVTWQSEFYYSNNHNAPGNTINSFGLYSFFQYQLAQRWFLTARYDYAQKPYNKSIREQAYSLTAGWYATEFSKIELEAKTTDDNIQARFYQAWLRWIFVIGAHGAHQY</sequence>
<evidence type="ECO:0008006" key="4">
    <source>
        <dbReference type="Google" id="ProtNLM"/>
    </source>
</evidence>
<proteinExistence type="predicted"/>
<name>A0A5J5IP65_9BACT</name>
<dbReference type="SUPFAM" id="SSF56935">
    <property type="entry name" value="Porins"/>
    <property type="match status" value="1"/>
</dbReference>
<dbReference type="InterPro" id="IPR023614">
    <property type="entry name" value="Porin_dom_sf"/>
</dbReference>
<protein>
    <recommendedName>
        <fullName evidence="4">Zinc-regulated TonB-dependent outer membrane receptor</fullName>
    </recommendedName>
</protein>
<dbReference type="EMBL" id="VYQF01000001">
    <property type="protein sequence ID" value="KAA9042113.1"/>
    <property type="molecule type" value="Genomic_DNA"/>
</dbReference>
<dbReference type="AlphaFoldDB" id="A0A5J5IP65"/>
<dbReference type="Proteomes" id="UP000326903">
    <property type="component" value="Unassembled WGS sequence"/>
</dbReference>
<feature type="signal peptide" evidence="1">
    <location>
        <begin position="1"/>
        <end position="22"/>
    </location>
</feature>
<evidence type="ECO:0000313" key="3">
    <source>
        <dbReference type="Proteomes" id="UP000326903"/>
    </source>
</evidence>
<gene>
    <name evidence="2" type="ORF">FW778_08875</name>
</gene>
<keyword evidence="1" id="KW-0732">Signal</keyword>
<comment type="caution">
    <text evidence="2">The sequence shown here is derived from an EMBL/GenBank/DDBJ whole genome shotgun (WGS) entry which is preliminary data.</text>
</comment>
<dbReference type="Gene3D" id="2.40.160.10">
    <property type="entry name" value="Porin"/>
    <property type="match status" value="1"/>
</dbReference>
<dbReference type="RefSeq" id="WP_150414242.1">
    <property type="nucleotide sequence ID" value="NZ_VYQF01000001.1"/>
</dbReference>
<evidence type="ECO:0000313" key="2">
    <source>
        <dbReference type="EMBL" id="KAA9042113.1"/>
    </source>
</evidence>
<evidence type="ECO:0000256" key="1">
    <source>
        <dbReference type="SAM" id="SignalP"/>
    </source>
</evidence>
<reference evidence="2 3" key="1">
    <citation type="submission" date="2019-09" db="EMBL/GenBank/DDBJ databases">
        <title>Draft genome sequence of Ginsengibacter sp. BR5-29.</title>
        <authorList>
            <person name="Im W.-T."/>
        </authorList>
    </citation>
    <scope>NUCLEOTIDE SEQUENCE [LARGE SCALE GENOMIC DNA]</scope>
    <source>
        <strain evidence="2 3">BR5-29</strain>
    </source>
</reference>
<feature type="chain" id="PRO_5023824154" description="Zinc-regulated TonB-dependent outer membrane receptor" evidence="1">
    <location>
        <begin position="23"/>
        <end position="383"/>
    </location>
</feature>